<proteinExistence type="evidence at transcript level"/>
<reference evidence="1" key="1">
    <citation type="submission" date="2015-10" db="EMBL/GenBank/DDBJ databases">
        <title>Evolution of the mating-type locus in an isomorphic haploid-diploid life cycle and isogamy.</title>
        <authorList>
            <person name="Yamazaki T."/>
            <person name="Suzuki R."/>
            <person name="Ichihara K."/>
            <person name="Toyoda A."/>
            <person name="Kuwano K."/>
            <person name="Kawano S."/>
        </authorList>
    </citation>
    <scope>NUCLEOTIDE SEQUENCE</scope>
    <source>
        <strain evidence="1">MGEC-2</strain>
    </source>
</reference>
<organism evidence="1">
    <name type="scientific">Ulva partita</name>
    <dbReference type="NCBI Taxonomy" id="1605170"/>
    <lineage>
        <taxon>Eukaryota</taxon>
        <taxon>Viridiplantae</taxon>
        <taxon>Chlorophyta</taxon>
        <taxon>core chlorophytes</taxon>
        <taxon>Ulvophyceae</taxon>
        <taxon>OUU clade</taxon>
        <taxon>Ulvales</taxon>
        <taxon>Ulvaceae</taxon>
        <taxon>Ulva</taxon>
    </lineage>
</organism>
<evidence type="ECO:0000313" key="1">
    <source>
        <dbReference type="EMBL" id="BAV58229.1"/>
    </source>
</evidence>
<gene>
    <name evidence="1" type="primary">6778m</name>
</gene>
<name>A0A1C9ZPK9_9CHLO</name>
<dbReference type="EMBL" id="LC088541">
    <property type="protein sequence ID" value="BAV58229.1"/>
    <property type="molecule type" value="mRNA"/>
</dbReference>
<dbReference type="AlphaFoldDB" id="A0A1C9ZPK9"/>
<sequence>MHRPTEFYGPLVFCHSSVATSASIISADVSTVELKPAYISANKHALHHSLNKHLQVAVGIT</sequence>
<accession>A0A1C9ZPK9</accession>
<protein>
    <submittedName>
        <fullName evidence="1">Uncharacterized protein</fullName>
    </submittedName>
</protein>